<evidence type="ECO:0000256" key="7">
    <source>
        <dbReference type="ARBA" id="ARBA00022801"/>
    </source>
</evidence>
<dbReference type="GO" id="GO:0008413">
    <property type="term" value="F:8-oxo-7,8-dihydroguanosine triphosphate pyrophosphatase activity"/>
    <property type="evidence" value="ECO:0007669"/>
    <property type="project" value="TreeGrafter"/>
</dbReference>
<dbReference type="Gene3D" id="3.90.79.10">
    <property type="entry name" value="Nucleoside Triphosphate Pyrophosphohydrolase"/>
    <property type="match status" value="1"/>
</dbReference>
<dbReference type="AlphaFoldDB" id="A0AB38XNB2"/>
<dbReference type="SUPFAM" id="SSF55811">
    <property type="entry name" value="Nudix"/>
    <property type="match status" value="1"/>
</dbReference>
<dbReference type="KEGG" id="wne:PIG85_09295"/>
<dbReference type="GO" id="GO:0044716">
    <property type="term" value="F:8-oxo-GDP phosphatase activity"/>
    <property type="evidence" value="ECO:0007669"/>
    <property type="project" value="TreeGrafter"/>
</dbReference>
<comment type="catalytic activity">
    <reaction evidence="10">
        <text>8-oxo-dGTP + H2O = 8-oxo-dGMP + diphosphate + H(+)</text>
        <dbReference type="Rhea" id="RHEA:31575"/>
        <dbReference type="ChEBI" id="CHEBI:15377"/>
        <dbReference type="ChEBI" id="CHEBI:15378"/>
        <dbReference type="ChEBI" id="CHEBI:33019"/>
        <dbReference type="ChEBI" id="CHEBI:63224"/>
        <dbReference type="ChEBI" id="CHEBI:77896"/>
        <dbReference type="EC" id="3.6.1.55"/>
    </reaction>
</comment>
<dbReference type="InterPro" id="IPR047127">
    <property type="entry name" value="MutT-like"/>
</dbReference>
<keyword evidence="8" id="KW-0460">Magnesium</keyword>
<sequence length="164" mass="18137">MDTNNTPLAVTPRTVVAAVIINDANTPEKILAAARSYPEDLAGQYEFPGGKIELGETPTAALERELQEELQITVRVGPELLPRQQEGQGATGFWPILADMRMRVFFAVLDPAGQTPHTTGSHSILKWVTEGESHVLPWLAPDQPIVQAAWHYIKAWAKLPKKFF</sequence>
<dbReference type="InterPro" id="IPR015797">
    <property type="entry name" value="NUDIX_hydrolase-like_dom_sf"/>
</dbReference>
<keyword evidence="5" id="KW-0479">Metal-binding</keyword>
<evidence type="ECO:0000256" key="3">
    <source>
        <dbReference type="ARBA" id="ARBA00022457"/>
    </source>
</evidence>
<dbReference type="GO" id="GO:0035539">
    <property type="term" value="F:8-oxo-7,8-dihydrodeoxyguanosine triphosphate pyrophosphatase activity"/>
    <property type="evidence" value="ECO:0007669"/>
    <property type="project" value="UniProtKB-EC"/>
</dbReference>
<keyword evidence="7" id="KW-0378">Hydrolase</keyword>
<evidence type="ECO:0000256" key="11">
    <source>
        <dbReference type="ARBA" id="ARBA00038905"/>
    </source>
</evidence>
<dbReference type="RefSeq" id="WP_004808314.1">
    <property type="nucleotide sequence ID" value="NZ_CP116394.1"/>
</dbReference>
<evidence type="ECO:0000256" key="2">
    <source>
        <dbReference type="ARBA" id="ARBA00005582"/>
    </source>
</evidence>
<dbReference type="PROSITE" id="PS51462">
    <property type="entry name" value="NUDIX"/>
    <property type="match status" value="1"/>
</dbReference>
<evidence type="ECO:0000256" key="1">
    <source>
        <dbReference type="ARBA" id="ARBA00001946"/>
    </source>
</evidence>
<comment type="similarity">
    <text evidence="2">Belongs to the Nudix hydrolase family.</text>
</comment>
<dbReference type="EC" id="3.6.1.55" evidence="11"/>
<evidence type="ECO:0000256" key="9">
    <source>
        <dbReference type="ARBA" id="ARBA00023204"/>
    </source>
</evidence>
<accession>A0AB38XNB2</accession>
<evidence type="ECO:0000256" key="8">
    <source>
        <dbReference type="ARBA" id="ARBA00022842"/>
    </source>
</evidence>
<dbReference type="Proteomes" id="UP001211044">
    <property type="component" value="Chromosome"/>
</dbReference>
<dbReference type="InterPro" id="IPR000086">
    <property type="entry name" value="NUDIX_hydrolase_dom"/>
</dbReference>
<feature type="domain" description="Nudix hydrolase" evidence="12">
    <location>
        <begin position="11"/>
        <end position="164"/>
    </location>
</feature>
<evidence type="ECO:0000259" key="12">
    <source>
        <dbReference type="PROSITE" id="PS51462"/>
    </source>
</evidence>
<keyword evidence="3" id="KW-0515">Mutator protein</keyword>
<keyword evidence="6" id="KW-0227">DNA damage</keyword>
<dbReference type="GO" id="GO:0044715">
    <property type="term" value="F:8-oxo-dGDP phosphatase activity"/>
    <property type="evidence" value="ECO:0007669"/>
    <property type="project" value="TreeGrafter"/>
</dbReference>
<keyword evidence="4" id="KW-0235">DNA replication</keyword>
<evidence type="ECO:0000313" key="13">
    <source>
        <dbReference type="EMBL" id="WCE45826.1"/>
    </source>
</evidence>
<evidence type="ECO:0000256" key="10">
    <source>
        <dbReference type="ARBA" id="ARBA00035861"/>
    </source>
</evidence>
<dbReference type="GO" id="GO:0006260">
    <property type="term" value="P:DNA replication"/>
    <property type="evidence" value="ECO:0007669"/>
    <property type="project" value="UniProtKB-KW"/>
</dbReference>
<evidence type="ECO:0000256" key="6">
    <source>
        <dbReference type="ARBA" id="ARBA00022763"/>
    </source>
</evidence>
<organism evidence="13 14">
    <name type="scientific">Winkia neuii subsp. anitrata</name>
    <dbReference type="NCBI Taxonomy" id="29318"/>
    <lineage>
        <taxon>Bacteria</taxon>
        <taxon>Bacillati</taxon>
        <taxon>Actinomycetota</taxon>
        <taxon>Actinomycetes</taxon>
        <taxon>Actinomycetales</taxon>
        <taxon>Actinomycetaceae</taxon>
        <taxon>Winkia</taxon>
    </lineage>
</organism>
<dbReference type="Pfam" id="PF00293">
    <property type="entry name" value="NUDIX"/>
    <property type="match status" value="1"/>
</dbReference>
<dbReference type="CDD" id="cd03425">
    <property type="entry name" value="NUDIX_MutT_NudA_like"/>
    <property type="match status" value="1"/>
</dbReference>
<proteinExistence type="inferred from homology"/>
<name>A0AB38XNB2_9ACTO</name>
<reference evidence="13" key="1">
    <citation type="submission" date="2023-01" db="EMBL/GenBank/DDBJ databases">
        <title>Comparative Genomic Analysis of the Clinically-Derived Winkia Strain NY0527 Provides Evidence into the Taxonomic Reassignment of Winkia neuii and Characterizes Their Virulence Traits.</title>
        <authorList>
            <person name="Cai X."/>
            <person name="Peng Y."/>
            <person name="Li M."/>
            <person name="Qiu Y."/>
            <person name="Wang Y."/>
            <person name="Xu L."/>
            <person name="Hou Q."/>
        </authorList>
    </citation>
    <scope>NUCLEOTIDE SEQUENCE</scope>
    <source>
        <strain evidence="13">NY0527</strain>
    </source>
</reference>
<protein>
    <recommendedName>
        <fullName evidence="11">8-oxo-dGTP diphosphatase</fullName>
        <ecNumber evidence="11">3.6.1.55</ecNumber>
    </recommendedName>
</protein>
<evidence type="ECO:0000313" key="14">
    <source>
        <dbReference type="Proteomes" id="UP001211044"/>
    </source>
</evidence>
<evidence type="ECO:0000256" key="5">
    <source>
        <dbReference type="ARBA" id="ARBA00022723"/>
    </source>
</evidence>
<comment type="cofactor">
    <cofactor evidence="1">
        <name>Mg(2+)</name>
        <dbReference type="ChEBI" id="CHEBI:18420"/>
    </cofactor>
</comment>
<dbReference type="GO" id="GO:0006281">
    <property type="term" value="P:DNA repair"/>
    <property type="evidence" value="ECO:0007669"/>
    <property type="project" value="UniProtKB-KW"/>
</dbReference>
<dbReference type="PANTHER" id="PTHR47707">
    <property type="entry name" value="8-OXO-DGTP DIPHOSPHATASE"/>
    <property type="match status" value="1"/>
</dbReference>
<dbReference type="PANTHER" id="PTHR47707:SF1">
    <property type="entry name" value="NUDIX HYDROLASE FAMILY PROTEIN"/>
    <property type="match status" value="1"/>
</dbReference>
<dbReference type="GO" id="GO:0046872">
    <property type="term" value="F:metal ion binding"/>
    <property type="evidence" value="ECO:0007669"/>
    <property type="project" value="UniProtKB-KW"/>
</dbReference>
<evidence type="ECO:0000256" key="4">
    <source>
        <dbReference type="ARBA" id="ARBA00022705"/>
    </source>
</evidence>
<gene>
    <name evidence="13" type="ORF">PIG85_09295</name>
</gene>
<dbReference type="PRINTS" id="PR00502">
    <property type="entry name" value="NUDIXFAMILY"/>
</dbReference>
<dbReference type="InterPro" id="IPR020476">
    <property type="entry name" value="Nudix_hydrolase"/>
</dbReference>
<dbReference type="EMBL" id="CP116394">
    <property type="protein sequence ID" value="WCE45826.1"/>
    <property type="molecule type" value="Genomic_DNA"/>
</dbReference>
<keyword evidence="9" id="KW-0234">DNA repair</keyword>